<sequence>MKLAYAAEIPFVKKTRGLSPEEYQQRIIAKLEPAFVFGGFILPWKGNHTYFRIYNLDTQEYKDYKLRKLEDTNGGELLQTEKAVWLKMESRCNEKGKKFLGWQGEWKGRNRTKARVLCPEHNQIMTPSLLHALKDDFDFDCKICMAEKSQRVRSGKTFDEVIKDKETIINARCETTPYIFKGFTINTPHLKDVKFKTYCKSHNHEWESHLRCADSFTCPLCIKDQLVQLSNRTYQGKASFYIQLLDDKFIKFGITTRKPEERMREQTRKSNFTHRLIFTHEFEDGWKAADLEHEVKQRFKTHAAPYKDFKDGWSETLTIDELPHLQQLVYDYLTNQPDEANMWVSPKDVFDEDTFKLHTHFYGINKPEFFCIDDDSPDLMDEYFNTLLDAA</sequence>
<dbReference type="AlphaFoldDB" id="A0A8S7EAU1"/>
<name>A0A8S7EAU1_ECOLX</name>
<dbReference type="EMBL" id="AASFMQ010000001">
    <property type="protein sequence ID" value="EFB3613352.1"/>
    <property type="molecule type" value="Genomic_DNA"/>
</dbReference>
<dbReference type="Proteomes" id="UP000543252">
    <property type="component" value="Unassembled WGS sequence"/>
</dbReference>
<evidence type="ECO:0000313" key="2">
    <source>
        <dbReference type="Proteomes" id="UP000543252"/>
    </source>
</evidence>
<accession>A0A8S7EAU1</accession>
<organism evidence="1 2">
    <name type="scientific">Escherichia coli</name>
    <dbReference type="NCBI Taxonomy" id="562"/>
    <lineage>
        <taxon>Bacteria</taxon>
        <taxon>Pseudomonadati</taxon>
        <taxon>Pseudomonadota</taxon>
        <taxon>Gammaproteobacteria</taxon>
        <taxon>Enterobacterales</taxon>
        <taxon>Enterobacteriaceae</taxon>
        <taxon>Escherichia</taxon>
    </lineage>
</organism>
<reference evidence="1 2" key="1">
    <citation type="submission" date="2019-07" db="EMBL/GenBank/DDBJ databases">
        <authorList>
            <consortium name="GenomeTrakr network: Whole genome sequencing for foodborne pathogen traceback"/>
        </authorList>
    </citation>
    <scope>NUCLEOTIDE SEQUENCE [LARGE SCALE GENOMIC DNA]</scope>
    <source>
        <strain evidence="1 2">PSU-1859</strain>
    </source>
</reference>
<gene>
    <name evidence="1" type="ORF">FPS11_00110</name>
</gene>
<proteinExistence type="predicted"/>
<protein>
    <submittedName>
        <fullName evidence="1">Uncharacterized protein</fullName>
    </submittedName>
</protein>
<evidence type="ECO:0000313" key="1">
    <source>
        <dbReference type="EMBL" id="EFB3613352.1"/>
    </source>
</evidence>
<comment type="caution">
    <text evidence="1">The sequence shown here is derived from an EMBL/GenBank/DDBJ whole genome shotgun (WGS) entry which is preliminary data.</text>
</comment>